<keyword evidence="1" id="KW-0285">Flavoprotein</keyword>
<organism evidence="4 5">
    <name type="scientific">Lujinxingia vulgaris</name>
    <dbReference type="NCBI Taxonomy" id="2600176"/>
    <lineage>
        <taxon>Bacteria</taxon>
        <taxon>Deltaproteobacteria</taxon>
        <taxon>Bradymonadales</taxon>
        <taxon>Lujinxingiaceae</taxon>
        <taxon>Lujinxingia</taxon>
    </lineage>
</organism>
<evidence type="ECO:0000256" key="2">
    <source>
        <dbReference type="ARBA" id="ARBA00022643"/>
    </source>
</evidence>
<evidence type="ECO:0000256" key="1">
    <source>
        <dbReference type="ARBA" id="ARBA00022630"/>
    </source>
</evidence>
<dbReference type="OrthoDB" id="9778912at2"/>
<evidence type="ECO:0000313" key="5">
    <source>
        <dbReference type="Proteomes" id="UP000321412"/>
    </source>
</evidence>
<keyword evidence="3" id="KW-0560">Oxidoreductase</keyword>
<dbReference type="SUPFAM" id="SSF51412">
    <property type="entry name" value="Inosine monophosphate dehydrogenase (IMPDH)"/>
    <property type="match status" value="1"/>
</dbReference>
<dbReference type="Gene3D" id="3.20.20.70">
    <property type="entry name" value="Aldolase class I"/>
    <property type="match status" value="1"/>
</dbReference>
<dbReference type="Pfam" id="PF03060">
    <property type="entry name" value="NMO"/>
    <property type="match status" value="1"/>
</dbReference>
<protein>
    <submittedName>
        <fullName evidence="4">Nitronate monooxygenase</fullName>
    </submittedName>
</protein>
<dbReference type="CDD" id="cd04730">
    <property type="entry name" value="NPD_like"/>
    <property type="match status" value="1"/>
</dbReference>
<evidence type="ECO:0000256" key="3">
    <source>
        <dbReference type="ARBA" id="ARBA00023002"/>
    </source>
</evidence>
<dbReference type="AlphaFoldDB" id="A0A5C6XEM3"/>
<dbReference type="PANTHER" id="PTHR32332">
    <property type="entry name" value="2-NITROPROPANE DIOXYGENASE"/>
    <property type="match status" value="1"/>
</dbReference>
<dbReference type="InterPro" id="IPR004136">
    <property type="entry name" value="NMO"/>
</dbReference>
<gene>
    <name evidence="4" type="ORF">FRC98_14325</name>
</gene>
<keyword evidence="4" id="KW-0503">Monooxygenase</keyword>
<evidence type="ECO:0000313" key="4">
    <source>
        <dbReference type="EMBL" id="TXD35848.1"/>
    </source>
</evidence>
<dbReference type="Proteomes" id="UP000321412">
    <property type="component" value="Unassembled WGS sequence"/>
</dbReference>
<dbReference type="GO" id="GO:0018580">
    <property type="term" value="F:nitronate monooxygenase activity"/>
    <property type="evidence" value="ECO:0007669"/>
    <property type="project" value="InterPro"/>
</dbReference>
<keyword evidence="2" id="KW-0288">FMN</keyword>
<proteinExistence type="predicted"/>
<keyword evidence="5" id="KW-1185">Reference proteome</keyword>
<comment type="caution">
    <text evidence="4">The sequence shown here is derived from an EMBL/GenBank/DDBJ whole genome shotgun (WGS) entry which is preliminary data.</text>
</comment>
<dbReference type="InterPro" id="IPR013785">
    <property type="entry name" value="Aldolase_TIM"/>
</dbReference>
<name>A0A5C6XEM3_9DELT</name>
<reference evidence="4 5" key="1">
    <citation type="submission" date="2019-08" db="EMBL/GenBank/DDBJ databases">
        <title>Bradymonadales sp. TMQ4.</title>
        <authorList>
            <person name="Liang Q."/>
        </authorList>
    </citation>
    <scope>NUCLEOTIDE SEQUENCE [LARGE SCALE GENOMIC DNA]</scope>
    <source>
        <strain evidence="4 5">TMQ4</strain>
    </source>
</reference>
<accession>A0A5C6XEM3</accession>
<dbReference type="EMBL" id="VOSM01000007">
    <property type="protein sequence ID" value="TXD35848.1"/>
    <property type="molecule type" value="Genomic_DNA"/>
</dbReference>
<sequence length="335" mass="36267">MRRVVMSEQFLAHTGARVPVICGAMYPCSNPELVGAVVAAGAVAVVQPLSIAFAHRLDLRQSLREIQAQNQGGAVGFNALVEKSSKIYEERMRKWIDIALEEGVRFFVTALGNPDWVVEKVHAVGGVVYHDVTERKWALKALEAGVDGLICVNGRAGGHAGSKDAGDLYEELSDLGVPLVMAGGVGGPEGFVQALERGYEAVQLGTRFIATEECSAHADYKQAIVNAGKEDIVLTRRISGVPVSVIRTPFVERVGTEVGPIARRLLQSPRFKHWVRSYYAARSVWSLGRGATRDGGYNDYWQAGKSVDAIEGVRPAAEVVAEFEAAFERYRKAAG</sequence>